<dbReference type="OrthoDB" id="221180at2"/>
<accession>A0A5C5YZN0</accession>
<dbReference type="Pfam" id="PF25290">
    <property type="entry name" value="CGLA_M"/>
    <property type="match status" value="1"/>
</dbReference>
<dbReference type="InterPro" id="IPR057422">
    <property type="entry name" value="CGLA_C"/>
</dbReference>
<name>A0A5C5YZN0_9BACT</name>
<dbReference type="SUPFAM" id="SSF50998">
    <property type="entry name" value="Quinoprotein alcohol dehydrogenase-like"/>
    <property type="match status" value="1"/>
</dbReference>
<dbReference type="EC" id="3.2.1.162" evidence="5"/>
<dbReference type="InterPro" id="IPR011047">
    <property type="entry name" value="Quinoprotein_ADH-like_sf"/>
</dbReference>
<evidence type="ECO:0000259" key="3">
    <source>
        <dbReference type="Pfam" id="PF25291"/>
    </source>
</evidence>
<proteinExistence type="predicted"/>
<dbReference type="EMBL" id="SJPJ01000001">
    <property type="protein sequence ID" value="TWT80216.1"/>
    <property type="molecule type" value="Genomic_DNA"/>
</dbReference>
<dbReference type="GO" id="GO:0033957">
    <property type="term" value="F:lambda-carrageenase activity"/>
    <property type="evidence" value="ECO:0007669"/>
    <property type="project" value="UniProtKB-EC"/>
</dbReference>
<feature type="domain" description="Lambda-carrageenase C-terminal" evidence="3">
    <location>
        <begin position="813"/>
        <end position="884"/>
    </location>
</feature>
<dbReference type="InterPro" id="IPR057420">
    <property type="entry name" value="Beta-prop_CGLA"/>
</dbReference>
<feature type="domain" description="Lambda-carrageenase beta-propeller" evidence="4">
    <location>
        <begin position="48"/>
        <end position="172"/>
    </location>
</feature>
<evidence type="ECO:0000313" key="5">
    <source>
        <dbReference type="EMBL" id="TWT80216.1"/>
    </source>
</evidence>
<keyword evidence="5" id="KW-0378">Hydrolase</keyword>
<evidence type="ECO:0000313" key="6">
    <source>
        <dbReference type="Proteomes" id="UP000315010"/>
    </source>
</evidence>
<evidence type="ECO:0000259" key="4">
    <source>
        <dbReference type="Pfam" id="PF25292"/>
    </source>
</evidence>
<evidence type="ECO:0000256" key="1">
    <source>
        <dbReference type="SAM" id="SignalP"/>
    </source>
</evidence>
<dbReference type="RefSeq" id="WP_146395284.1">
    <property type="nucleotide sequence ID" value="NZ_SJPJ01000001.1"/>
</dbReference>
<organism evidence="5 6">
    <name type="scientific">Novipirellula herctigrandis</name>
    <dbReference type="NCBI Taxonomy" id="2527986"/>
    <lineage>
        <taxon>Bacteria</taxon>
        <taxon>Pseudomonadati</taxon>
        <taxon>Planctomycetota</taxon>
        <taxon>Planctomycetia</taxon>
        <taxon>Pirellulales</taxon>
        <taxon>Pirellulaceae</taxon>
        <taxon>Novipirellula</taxon>
    </lineage>
</organism>
<dbReference type="AlphaFoldDB" id="A0A5C5YZN0"/>
<dbReference type="Pfam" id="PF25292">
    <property type="entry name" value="Beta-prop_CGLA"/>
    <property type="match status" value="1"/>
</dbReference>
<dbReference type="Pfam" id="PF25291">
    <property type="entry name" value="CGLA_C"/>
    <property type="match status" value="1"/>
</dbReference>
<dbReference type="Proteomes" id="UP000315010">
    <property type="component" value="Unassembled WGS sequence"/>
</dbReference>
<reference evidence="5 6" key="1">
    <citation type="submission" date="2019-02" db="EMBL/GenBank/DDBJ databases">
        <title>Deep-cultivation of Planctomycetes and their phenomic and genomic characterization uncovers novel biology.</title>
        <authorList>
            <person name="Wiegand S."/>
            <person name="Jogler M."/>
            <person name="Boedeker C."/>
            <person name="Pinto D."/>
            <person name="Vollmers J."/>
            <person name="Rivas-Marin E."/>
            <person name="Kohn T."/>
            <person name="Peeters S.H."/>
            <person name="Heuer A."/>
            <person name="Rast P."/>
            <person name="Oberbeckmann S."/>
            <person name="Bunk B."/>
            <person name="Jeske O."/>
            <person name="Meyerdierks A."/>
            <person name="Storesund J.E."/>
            <person name="Kallscheuer N."/>
            <person name="Luecker S."/>
            <person name="Lage O.M."/>
            <person name="Pohl T."/>
            <person name="Merkel B.J."/>
            <person name="Hornburger P."/>
            <person name="Mueller R.-W."/>
            <person name="Bruemmer F."/>
            <person name="Labrenz M."/>
            <person name="Spormann A.M."/>
            <person name="Op Den Camp H."/>
            <person name="Overmann J."/>
            <person name="Amann R."/>
            <person name="Jetten M.S.M."/>
            <person name="Mascher T."/>
            <person name="Medema M.H."/>
            <person name="Devos D.P."/>
            <person name="Kaster A.-K."/>
            <person name="Ovreas L."/>
            <person name="Rohde M."/>
            <person name="Galperin M.Y."/>
            <person name="Jogler C."/>
        </authorList>
    </citation>
    <scope>NUCLEOTIDE SEQUENCE [LARGE SCALE GENOMIC DNA]</scope>
    <source>
        <strain evidence="5 6">CA13</strain>
    </source>
</reference>
<evidence type="ECO:0000259" key="2">
    <source>
        <dbReference type="Pfam" id="PF25290"/>
    </source>
</evidence>
<comment type="caution">
    <text evidence="5">The sequence shown here is derived from an EMBL/GenBank/DDBJ whole genome shotgun (WGS) entry which is preliminary data.</text>
</comment>
<feature type="signal peptide" evidence="1">
    <location>
        <begin position="1"/>
        <end position="23"/>
    </location>
</feature>
<keyword evidence="6" id="KW-1185">Reference proteome</keyword>
<dbReference type="InterPro" id="IPR057421">
    <property type="entry name" value="CGLA_M"/>
</dbReference>
<feature type="chain" id="PRO_5022722138" evidence="1">
    <location>
        <begin position="24"/>
        <end position="888"/>
    </location>
</feature>
<dbReference type="InterPro" id="IPR015943">
    <property type="entry name" value="WD40/YVTN_repeat-like_dom_sf"/>
</dbReference>
<keyword evidence="5" id="KW-0326">Glycosidase</keyword>
<feature type="domain" description="Lambda-carrageenase middle" evidence="2">
    <location>
        <begin position="442"/>
        <end position="760"/>
    </location>
</feature>
<protein>
    <submittedName>
        <fullName evidence="5">Lambda-carrageenase</fullName>
        <ecNumber evidence="5">3.2.1.162</ecNumber>
    </submittedName>
</protein>
<dbReference type="Gene3D" id="2.130.10.10">
    <property type="entry name" value="YVTN repeat-like/Quinoprotein amine dehydrogenase"/>
    <property type="match status" value="1"/>
</dbReference>
<gene>
    <name evidence="5" type="primary">cglA_1</name>
    <name evidence="5" type="ORF">CA13_16290</name>
</gene>
<sequence length="888" mass="99380" precursor="true">MNKCVNCHLAVLLAGLLAASANAQNFVTGLNGLRNLVSTEVNDRPAIFVSEVSGGVGCYDLDGKELWSATTGSPGVIFEMEADDIDGDGIDELLVASADGRIRCWGNDGTLRWQFNPGYKVRFSEVAAMRENGVTRIFAGGNNFKLYELNENGELVSETKINGVVRKIEVGNFRSKDKSSIFLMTYSHDKFSWEFMGLLDPKSKAVLKKVEVNELSAKEWRSLMLTDFSVSDLNGDELDDLLFFGSTKAGLATFFGLSGELTQIAQFVGNSKHKQRYAHVRGECLLPQRPEIVMQYGGIFYITNLEGKLLHTGGEKNRGIIYNDFALEPNSGRLLAAGQVGGGNSVYQYPLSNSDWWKKTHALQGRMQEVEENLNRLYEQTLEFTPPAYQKRSKRPWMMITSFQPSEEVERLDESEIVFVKQYTWHEDFDRDYLVDALGEEALKRDGRGNYKWRRDQILDIAREHEKTGKPFAAWAGHGNDPFYLSIETIEEIMKVAPNTCYGFVYAEMSNPDDKRYHYFIDHYVPRLAKVCRTNGKAKLFFRYKNVFWAATSHQKPWNRLFFSGKYNDILVPSSEDTNSRTQDINFAGRVGMLASGYVNDVAMRLVDDNPTCWRPLSPGGQRSVSPYLRNGVILAAYGARSGVNFNVAYLEQPGMNILYALMKSGALPDFQNEDVLSIGSWHLIQDVDDELIHQIDNGHEMKLYTPHDEDAVFSVGQVNWCGASVPEHDFSKTLGVDYRWLNFVPELPYGMVPVAPVEYASTLEDAGIPYTVSDGRVGYVDGKPVPAKQFGSTLSSTVKAGASTMPVLVSGASWSAIRLDDLHIRVVLVDPGYIDPSERDVTIRFQGNRPVKAIDILSKESLPFEGKVVNLTVPAGSVRFVDLTYAK</sequence>
<keyword evidence="1" id="KW-0732">Signal</keyword>